<keyword evidence="1" id="KW-1133">Transmembrane helix</keyword>
<keyword evidence="3" id="KW-1185">Reference proteome</keyword>
<dbReference type="KEGG" id="lpav:PLANPX_2739"/>
<name>A0A5K7XAW7_9BACT</name>
<keyword evidence="1" id="KW-0812">Transmembrane</keyword>
<protein>
    <recommendedName>
        <fullName evidence="4">Transporter</fullName>
    </recommendedName>
</protein>
<feature type="transmembrane region" description="Helical" evidence="1">
    <location>
        <begin position="61"/>
        <end position="85"/>
    </location>
</feature>
<evidence type="ECO:0000313" key="3">
    <source>
        <dbReference type="Proteomes" id="UP000326837"/>
    </source>
</evidence>
<dbReference type="AlphaFoldDB" id="A0A5K7XAW7"/>
<evidence type="ECO:0008006" key="4">
    <source>
        <dbReference type="Google" id="ProtNLM"/>
    </source>
</evidence>
<evidence type="ECO:0000256" key="1">
    <source>
        <dbReference type="SAM" id="Phobius"/>
    </source>
</evidence>
<proteinExistence type="predicted"/>
<dbReference type="PANTHER" id="PTHR31876">
    <property type="entry name" value="COV-LIKE PROTEIN 1"/>
    <property type="match status" value="1"/>
</dbReference>
<dbReference type="PANTHER" id="PTHR31876:SF26">
    <property type="entry name" value="PROTEIN LIKE COV 2"/>
    <property type="match status" value="1"/>
</dbReference>
<reference evidence="3" key="1">
    <citation type="submission" date="2019-10" db="EMBL/GenBank/DDBJ databases">
        <title>Lacipirellula parvula gen. nov., sp. nov., representing a lineage of planctomycetes widespread in freshwater anoxic habitats, and description of the family Lacipirellulaceae.</title>
        <authorList>
            <person name="Dedysh S.N."/>
            <person name="Kulichevskaya I.S."/>
            <person name="Beletsky A.V."/>
            <person name="Rakitin A.L."/>
            <person name="Mardanov A.V."/>
            <person name="Ivanova A.A."/>
            <person name="Saltykova V.X."/>
            <person name="Rijpstra W.I.C."/>
            <person name="Sinninghe Damste J.S."/>
            <person name="Ravin N.V."/>
        </authorList>
    </citation>
    <scope>NUCLEOTIDE SEQUENCE [LARGE SCALE GENOMIC DNA]</scope>
    <source>
        <strain evidence="3">PX69</strain>
    </source>
</reference>
<dbReference type="RefSeq" id="WP_152098972.1">
    <property type="nucleotide sequence ID" value="NZ_AP021861.1"/>
</dbReference>
<feature type="transmembrane region" description="Helical" evidence="1">
    <location>
        <begin position="127"/>
        <end position="148"/>
    </location>
</feature>
<feature type="transmembrane region" description="Helical" evidence="1">
    <location>
        <begin position="160"/>
        <end position="181"/>
    </location>
</feature>
<sequence>MIRKIVKCFLAGVVTVLPLVITVAVVGWVAQTVTGLLGPRTLLGGLLAQMGFVVSPTTAPWIAYTVGWGFVLALIFGLGVLVEFGAKRFVQGNLDRIGRKLPMLGGVYGTVRQMMGMMDKENSDLKGMSVVFCTFGGDSGAMFLALLPTPERFRIGEMEYHAVLIPSAPVPMGGSLIFVPAASVKPANLSVDAFMSMYVSMGMSAPQFLTAAR</sequence>
<organism evidence="2 3">
    <name type="scientific">Lacipirellula parvula</name>
    <dbReference type="NCBI Taxonomy" id="2650471"/>
    <lineage>
        <taxon>Bacteria</taxon>
        <taxon>Pseudomonadati</taxon>
        <taxon>Planctomycetota</taxon>
        <taxon>Planctomycetia</taxon>
        <taxon>Pirellulales</taxon>
        <taxon>Lacipirellulaceae</taxon>
        <taxon>Lacipirellula</taxon>
    </lineage>
</organism>
<evidence type="ECO:0000313" key="2">
    <source>
        <dbReference type="EMBL" id="BBO33127.1"/>
    </source>
</evidence>
<dbReference type="Proteomes" id="UP000326837">
    <property type="component" value="Chromosome"/>
</dbReference>
<dbReference type="EMBL" id="AP021861">
    <property type="protein sequence ID" value="BBO33127.1"/>
    <property type="molecule type" value="Genomic_DNA"/>
</dbReference>
<feature type="transmembrane region" description="Helical" evidence="1">
    <location>
        <begin position="9"/>
        <end position="30"/>
    </location>
</feature>
<gene>
    <name evidence="2" type="ORF">PLANPX_2739</name>
</gene>
<accession>A0A5K7XAW7</accession>
<keyword evidence="1" id="KW-0472">Membrane</keyword>
<dbReference type="Pfam" id="PF04367">
    <property type="entry name" value="DUF502"/>
    <property type="match status" value="1"/>
</dbReference>
<dbReference type="InterPro" id="IPR007462">
    <property type="entry name" value="COV1-like"/>
</dbReference>